<gene>
    <name evidence="1" type="ORF">A8709_07660</name>
</gene>
<keyword evidence="2" id="KW-1185">Reference proteome</keyword>
<sequence length="74" mass="7595">MAAVAVDSVLVVNMAAVAVDSVLVVNMAAVAVDSALEVNIAAVLVLVDVANLASVTEFCAYPIAKTRQNTNSYQ</sequence>
<organism evidence="1 2">
    <name type="scientific">Paenibacillus pectinilyticus</name>
    <dbReference type="NCBI Taxonomy" id="512399"/>
    <lineage>
        <taxon>Bacteria</taxon>
        <taxon>Bacillati</taxon>
        <taxon>Bacillota</taxon>
        <taxon>Bacilli</taxon>
        <taxon>Bacillales</taxon>
        <taxon>Paenibacillaceae</taxon>
        <taxon>Paenibacillus</taxon>
    </lineage>
</organism>
<comment type="caution">
    <text evidence="1">The sequence shown here is derived from an EMBL/GenBank/DDBJ whole genome shotgun (WGS) entry which is preliminary data.</text>
</comment>
<accession>A0A1C0ZTY0</accession>
<dbReference type="AlphaFoldDB" id="A0A1C0ZTY0"/>
<dbReference type="Proteomes" id="UP000093309">
    <property type="component" value="Unassembled WGS sequence"/>
</dbReference>
<name>A0A1C0ZTY0_9BACL</name>
<reference evidence="2" key="1">
    <citation type="submission" date="2016-05" db="EMBL/GenBank/DDBJ databases">
        <title>Paenibacillus oryzae. sp. nov., isolated from the rice root.</title>
        <authorList>
            <person name="Zhang J."/>
            <person name="Zhang X."/>
        </authorList>
    </citation>
    <scope>NUCLEOTIDE SEQUENCE [LARGE SCALE GENOMIC DNA]</scope>
    <source>
        <strain evidence="2">KCTC13222</strain>
    </source>
</reference>
<evidence type="ECO:0000313" key="2">
    <source>
        <dbReference type="Proteomes" id="UP000093309"/>
    </source>
</evidence>
<dbReference type="EMBL" id="LYPC01000028">
    <property type="protein sequence ID" value="OCT11531.1"/>
    <property type="molecule type" value="Genomic_DNA"/>
</dbReference>
<proteinExistence type="predicted"/>
<protein>
    <submittedName>
        <fullName evidence="1">Uncharacterized protein</fullName>
    </submittedName>
</protein>
<evidence type="ECO:0000313" key="1">
    <source>
        <dbReference type="EMBL" id="OCT11531.1"/>
    </source>
</evidence>